<dbReference type="PANTHER" id="PTHR43877:SF2">
    <property type="entry name" value="AMINOALKYLPHOSPHONATE N-ACETYLTRANSFERASE-RELATED"/>
    <property type="match status" value="1"/>
</dbReference>
<evidence type="ECO:0000313" key="5">
    <source>
        <dbReference type="Proteomes" id="UP001239257"/>
    </source>
</evidence>
<reference evidence="4" key="1">
    <citation type="submission" date="2022-02" db="EMBL/GenBank/DDBJ databases">
        <title>Emergence and expansion in Europe of a Vibrio aestuarianus clonal complex pathogenic for oysters.</title>
        <authorList>
            <person name="Mesnil A."/>
            <person name="Travers M.-A."/>
        </authorList>
    </citation>
    <scope>NUCLEOTIDE SEQUENCE</scope>
    <source>
        <strain evidence="4">U29</strain>
    </source>
</reference>
<dbReference type="Gene3D" id="3.40.630.30">
    <property type="match status" value="1"/>
</dbReference>
<dbReference type="Pfam" id="PF00583">
    <property type="entry name" value="Acetyltransf_1"/>
    <property type="match status" value="1"/>
</dbReference>
<dbReference type="CDD" id="cd04301">
    <property type="entry name" value="NAT_SF"/>
    <property type="match status" value="1"/>
</dbReference>
<dbReference type="PROSITE" id="PS51186">
    <property type="entry name" value="GNAT"/>
    <property type="match status" value="1"/>
</dbReference>
<dbReference type="InterPro" id="IPR050832">
    <property type="entry name" value="Bact_Acetyltransf"/>
</dbReference>
<evidence type="ECO:0000313" key="4">
    <source>
        <dbReference type="EMBL" id="WGK81308.1"/>
    </source>
</evidence>
<dbReference type="AlphaFoldDB" id="A0AAX3U389"/>
<gene>
    <name evidence="4" type="ORF">PYE51_11795</name>
</gene>
<dbReference type="InterPro" id="IPR000182">
    <property type="entry name" value="GNAT_dom"/>
</dbReference>
<dbReference type="SUPFAM" id="SSF55729">
    <property type="entry name" value="Acyl-CoA N-acyltransferases (Nat)"/>
    <property type="match status" value="1"/>
</dbReference>
<dbReference type="EC" id="2.3.1.-" evidence="4"/>
<dbReference type="RefSeq" id="WP_301064495.1">
    <property type="nucleotide sequence ID" value="NZ_CP118709.1"/>
</dbReference>
<accession>A0AAX3U389</accession>
<evidence type="ECO:0000256" key="1">
    <source>
        <dbReference type="ARBA" id="ARBA00022679"/>
    </source>
</evidence>
<name>A0AAX3U389_9VIBR</name>
<dbReference type="EMBL" id="CP118709">
    <property type="protein sequence ID" value="WGK81308.1"/>
    <property type="molecule type" value="Genomic_DNA"/>
</dbReference>
<dbReference type="InterPro" id="IPR016181">
    <property type="entry name" value="Acyl_CoA_acyltransferase"/>
</dbReference>
<protein>
    <submittedName>
        <fullName evidence="4">GNAT family N-acetyltransferase</fullName>
        <ecNumber evidence="4">2.3.1.-</ecNumber>
    </submittedName>
</protein>
<dbReference type="GO" id="GO:0016747">
    <property type="term" value="F:acyltransferase activity, transferring groups other than amino-acyl groups"/>
    <property type="evidence" value="ECO:0007669"/>
    <property type="project" value="InterPro"/>
</dbReference>
<organism evidence="4 5">
    <name type="scientific">Vibrio aestuarianus</name>
    <dbReference type="NCBI Taxonomy" id="28171"/>
    <lineage>
        <taxon>Bacteria</taxon>
        <taxon>Pseudomonadati</taxon>
        <taxon>Pseudomonadota</taxon>
        <taxon>Gammaproteobacteria</taxon>
        <taxon>Vibrionales</taxon>
        <taxon>Vibrionaceae</taxon>
        <taxon>Vibrio</taxon>
    </lineage>
</organism>
<feature type="domain" description="N-acetyltransferase" evidence="3">
    <location>
        <begin position="84"/>
        <end position="224"/>
    </location>
</feature>
<sequence length="224" mass="25676">MKYQEREFDSKFFQRRIADVDWSVDSKADFAPELVTSKVQSSEVSKIEMLNTQGFQFCEGEISYRKTIELKNVIDNPCNLLNASNLHEVAGLLDGMYTNSRFKKPWFDSHERDRFYQEWLKKALLGEFDDICLAYRINDEIAGFVTIKFNQTCATIGLIGVLSRFQGQGIGRILLESAEVATMQQGLNKISVSTQLSNLIAMNLYAKHGYQVSGTAYWFYRALK</sequence>
<dbReference type="Proteomes" id="UP001239257">
    <property type="component" value="Chromosome 1"/>
</dbReference>
<evidence type="ECO:0000259" key="3">
    <source>
        <dbReference type="PROSITE" id="PS51186"/>
    </source>
</evidence>
<keyword evidence="1 4" id="KW-0808">Transferase</keyword>
<proteinExistence type="predicted"/>
<evidence type="ECO:0000256" key="2">
    <source>
        <dbReference type="ARBA" id="ARBA00023315"/>
    </source>
</evidence>
<keyword evidence="2 4" id="KW-0012">Acyltransferase</keyword>
<dbReference type="PANTHER" id="PTHR43877">
    <property type="entry name" value="AMINOALKYLPHOSPHONATE N-ACETYLTRANSFERASE-RELATED-RELATED"/>
    <property type="match status" value="1"/>
</dbReference>